<feature type="compositionally biased region" description="Low complexity" evidence="8">
    <location>
        <begin position="442"/>
        <end position="454"/>
    </location>
</feature>
<evidence type="ECO:0000313" key="10">
    <source>
        <dbReference type="Proteomes" id="UP000756346"/>
    </source>
</evidence>
<evidence type="ECO:0000256" key="7">
    <source>
        <dbReference type="RuleBase" id="RU367100"/>
    </source>
</evidence>
<dbReference type="InterPro" id="IPR038869">
    <property type="entry name" value="DLT1"/>
</dbReference>
<feature type="compositionally biased region" description="Acidic residues" evidence="8">
    <location>
        <begin position="321"/>
        <end position="334"/>
    </location>
</feature>
<proteinExistence type="inferred from homology"/>
<evidence type="ECO:0000313" key="9">
    <source>
        <dbReference type="EMBL" id="KAH7039853.1"/>
    </source>
</evidence>
<protein>
    <recommendedName>
        <fullName evidence="3 7">Defect at low temperature protein 1</fullName>
    </recommendedName>
</protein>
<keyword evidence="6 7" id="KW-0472">Membrane</keyword>
<name>A0A9P9BV19_9PEZI</name>
<evidence type="ECO:0000256" key="5">
    <source>
        <dbReference type="ARBA" id="ARBA00022989"/>
    </source>
</evidence>
<dbReference type="EMBL" id="JAGTJQ010000001">
    <property type="protein sequence ID" value="KAH7039853.1"/>
    <property type="molecule type" value="Genomic_DNA"/>
</dbReference>
<dbReference type="PANTHER" id="PTHR40021:SF1">
    <property type="entry name" value="DEFECT AT LOW TEMPERATURE PROTEIN 1"/>
    <property type="match status" value="1"/>
</dbReference>
<feature type="region of interest" description="Disordered" evidence="8">
    <location>
        <begin position="321"/>
        <end position="460"/>
    </location>
</feature>
<dbReference type="PANTHER" id="PTHR40021">
    <property type="entry name" value="DEFECT AT LOW TEMPERATURE PROTEIN 1"/>
    <property type="match status" value="1"/>
</dbReference>
<evidence type="ECO:0000256" key="2">
    <source>
        <dbReference type="ARBA" id="ARBA00005550"/>
    </source>
</evidence>
<keyword evidence="10" id="KW-1185">Reference proteome</keyword>
<organism evidence="9 10">
    <name type="scientific">Microdochium trichocladiopsis</name>
    <dbReference type="NCBI Taxonomy" id="1682393"/>
    <lineage>
        <taxon>Eukaryota</taxon>
        <taxon>Fungi</taxon>
        <taxon>Dikarya</taxon>
        <taxon>Ascomycota</taxon>
        <taxon>Pezizomycotina</taxon>
        <taxon>Sordariomycetes</taxon>
        <taxon>Xylariomycetidae</taxon>
        <taxon>Xylariales</taxon>
        <taxon>Microdochiaceae</taxon>
        <taxon>Microdochium</taxon>
    </lineage>
</organism>
<evidence type="ECO:0000256" key="3">
    <source>
        <dbReference type="ARBA" id="ARBA00021353"/>
    </source>
</evidence>
<comment type="caution">
    <text evidence="9">The sequence shown here is derived from an EMBL/GenBank/DDBJ whole genome shotgun (WGS) entry which is preliminary data.</text>
</comment>
<feature type="compositionally biased region" description="Low complexity" evidence="8">
    <location>
        <begin position="388"/>
        <end position="403"/>
    </location>
</feature>
<evidence type="ECO:0000256" key="6">
    <source>
        <dbReference type="ARBA" id="ARBA00023136"/>
    </source>
</evidence>
<reference evidence="9" key="1">
    <citation type="journal article" date="2021" name="Nat. Commun.">
        <title>Genetic determinants of endophytism in the Arabidopsis root mycobiome.</title>
        <authorList>
            <person name="Mesny F."/>
            <person name="Miyauchi S."/>
            <person name="Thiergart T."/>
            <person name="Pickel B."/>
            <person name="Atanasova L."/>
            <person name="Karlsson M."/>
            <person name="Huettel B."/>
            <person name="Barry K.W."/>
            <person name="Haridas S."/>
            <person name="Chen C."/>
            <person name="Bauer D."/>
            <person name="Andreopoulos W."/>
            <person name="Pangilinan J."/>
            <person name="LaButti K."/>
            <person name="Riley R."/>
            <person name="Lipzen A."/>
            <person name="Clum A."/>
            <person name="Drula E."/>
            <person name="Henrissat B."/>
            <person name="Kohler A."/>
            <person name="Grigoriev I.V."/>
            <person name="Martin F.M."/>
            <person name="Hacquard S."/>
        </authorList>
    </citation>
    <scope>NUCLEOTIDE SEQUENCE</scope>
    <source>
        <strain evidence="9">MPI-CAGE-CH-0230</strain>
    </source>
</reference>
<evidence type="ECO:0000256" key="4">
    <source>
        <dbReference type="ARBA" id="ARBA00022692"/>
    </source>
</evidence>
<keyword evidence="4 7" id="KW-0812">Transmembrane</keyword>
<dbReference type="Proteomes" id="UP000756346">
    <property type="component" value="Unassembled WGS sequence"/>
</dbReference>
<comment type="subcellular location">
    <subcellularLocation>
        <location evidence="7">Membrane</location>
        <topology evidence="7">Multi-pass membrane protein</topology>
    </subcellularLocation>
</comment>
<accession>A0A9P9BV19</accession>
<keyword evidence="5 7" id="KW-1133">Transmembrane helix</keyword>
<feature type="transmembrane region" description="Helical" evidence="7">
    <location>
        <begin position="44"/>
        <end position="67"/>
    </location>
</feature>
<feature type="transmembrane region" description="Helical" evidence="7">
    <location>
        <begin position="12"/>
        <end position="32"/>
    </location>
</feature>
<evidence type="ECO:0000256" key="8">
    <source>
        <dbReference type="SAM" id="MobiDB-lite"/>
    </source>
</evidence>
<gene>
    <name evidence="7" type="primary">DLT1</name>
    <name evidence="9" type="ORF">B0I36DRAFT_2901</name>
</gene>
<sequence>MSTTHLIFRIVYNSIYVVLCILTAALLLVVPGDIAVQAIFISQSWINVVILGIVLALALLIILFVYVTRLFITRMALAAIPRAWIPIEKGDVSKNVRELILDDLKRSALIAWTARPKVTSLLDQPVVESESQHEGAELQAASTAEKSSLPGLKSFQALRASKSKSKTIDKPPEITVHTASQPVWGHIEHNGWGSPNLPDLPNLQYSAVLAELPNLVEAQAIRLARASIDSTDDLPLFDEDTLKSLALQHYMSMRTYVGHLTSLGVLRDSQITVEFLEIYEKARFSAQPMSEDTFRRLMHLFAELLRNMQPMQTSIFRASSDIDDYEGEDYEDSEDGHIDDDAPQDTTPTTPARSVARSRSMRSYQSSMQSRTGSNHLAVGSYYSAHTSSRPQQSRRQQQQSFRTAPTTPRSRLDRASSNRSSSTASQIERNFAQTKKPYTASQFSSSSNASLRSGGSGSQGSVIRLATAGDDSELPYVLTPVHSYTY</sequence>
<feature type="compositionally biased region" description="Low complexity" evidence="8">
    <location>
        <begin position="344"/>
        <end position="371"/>
    </location>
</feature>
<comment type="similarity">
    <text evidence="2 7">Belongs to the DLT1 family.</text>
</comment>
<comment type="function">
    <text evidence="1 7">Required for growth under high-pressure and low-temperature conditions.</text>
</comment>
<dbReference type="GO" id="GO:0016020">
    <property type="term" value="C:membrane"/>
    <property type="evidence" value="ECO:0007669"/>
    <property type="project" value="UniProtKB-SubCell"/>
</dbReference>
<dbReference type="AlphaFoldDB" id="A0A9P9BV19"/>
<dbReference type="OrthoDB" id="4096362at2759"/>
<evidence type="ECO:0000256" key="1">
    <source>
        <dbReference type="ARBA" id="ARBA00002489"/>
    </source>
</evidence>